<feature type="compositionally biased region" description="Low complexity" evidence="2">
    <location>
        <begin position="27"/>
        <end position="51"/>
    </location>
</feature>
<accession>A0ABT9YQ97</accession>
<protein>
    <submittedName>
        <fullName evidence="4">Biotin carboxyl carrier protein</fullName>
    </submittedName>
</protein>
<dbReference type="CDD" id="cd06850">
    <property type="entry name" value="biotinyl_domain"/>
    <property type="match status" value="1"/>
</dbReference>
<dbReference type="InterPro" id="IPR050709">
    <property type="entry name" value="Biotin_Carboxyl_Carrier/Decarb"/>
</dbReference>
<organism evidence="4 5">
    <name type="scientific">Streptococcus moroccensis</name>
    <dbReference type="NCBI Taxonomy" id="1451356"/>
    <lineage>
        <taxon>Bacteria</taxon>
        <taxon>Bacillati</taxon>
        <taxon>Bacillota</taxon>
        <taxon>Bacilli</taxon>
        <taxon>Lactobacillales</taxon>
        <taxon>Streptococcaceae</taxon>
        <taxon>Streptococcus</taxon>
    </lineage>
</organism>
<evidence type="ECO:0000313" key="4">
    <source>
        <dbReference type="EMBL" id="MDQ0222162.1"/>
    </source>
</evidence>
<keyword evidence="1" id="KW-0092">Biotin</keyword>
<dbReference type="SUPFAM" id="SSF51230">
    <property type="entry name" value="Single hybrid motif"/>
    <property type="match status" value="1"/>
</dbReference>
<sequence>MKNYHITVNGKTYDVSVEEVSAQEFQAQAASAPAPATPVTPASPAASSGTPVNAPMPGTIVSVNVTAGDAVKAGQVLCILEAMKMENEIVAPEDGTVSNVLVAKGAQVEAGATLVTL</sequence>
<proteinExistence type="predicted"/>
<dbReference type="PANTHER" id="PTHR45266:SF3">
    <property type="entry name" value="OXALOACETATE DECARBOXYLASE ALPHA CHAIN"/>
    <property type="match status" value="1"/>
</dbReference>
<evidence type="ECO:0000259" key="3">
    <source>
        <dbReference type="PROSITE" id="PS50968"/>
    </source>
</evidence>
<dbReference type="InterPro" id="IPR001882">
    <property type="entry name" value="Biotin_BS"/>
</dbReference>
<dbReference type="PANTHER" id="PTHR45266">
    <property type="entry name" value="OXALOACETATE DECARBOXYLASE ALPHA CHAIN"/>
    <property type="match status" value="1"/>
</dbReference>
<evidence type="ECO:0000256" key="1">
    <source>
        <dbReference type="ARBA" id="ARBA00023267"/>
    </source>
</evidence>
<evidence type="ECO:0000256" key="2">
    <source>
        <dbReference type="SAM" id="MobiDB-lite"/>
    </source>
</evidence>
<dbReference type="EMBL" id="JAUSTM010000005">
    <property type="protein sequence ID" value="MDQ0222162.1"/>
    <property type="molecule type" value="Genomic_DNA"/>
</dbReference>
<dbReference type="InterPro" id="IPR000089">
    <property type="entry name" value="Biotin_lipoyl"/>
</dbReference>
<name>A0ABT9YQ97_9STRE</name>
<evidence type="ECO:0000313" key="5">
    <source>
        <dbReference type="Proteomes" id="UP001223079"/>
    </source>
</evidence>
<gene>
    <name evidence="4" type="ORF">J2S23_000713</name>
</gene>
<dbReference type="PROSITE" id="PS00188">
    <property type="entry name" value="BIOTIN"/>
    <property type="match status" value="1"/>
</dbReference>
<dbReference type="Pfam" id="PF00364">
    <property type="entry name" value="Biotin_lipoyl"/>
    <property type="match status" value="1"/>
</dbReference>
<comment type="caution">
    <text evidence="4">The sequence shown here is derived from an EMBL/GenBank/DDBJ whole genome shotgun (WGS) entry which is preliminary data.</text>
</comment>
<dbReference type="InterPro" id="IPR011053">
    <property type="entry name" value="Single_hybrid_motif"/>
</dbReference>
<reference evidence="4 5" key="1">
    <citation type="submission" date="2023-07" db="EMBL/GenBank/DDBJ databases">
        <title>Genomic Encyclopedia of Type Strains, Phase IV (KMG-IV): sequencing the most valuable type-strain genomes for metagenomic binning, comparative biology and taxonomic classification.</title>
        <authorList>
            <person name="Goeker M."/>
        </authorList>
    </citation>
    <scope>NUCLEOTIDE SEQUENCE [LARGE SCALE GENOMIC DNA]</scope>
    <source>
        <strain evidence="4 5">DSM 105143</strain>
    </source>
</reference>
<dbReference type="RefSeq" id="WP_307121382.1">
    <property type="nucleotide sequence ID" value="NZ_JAUSTM010000005.1"/>
</dbReference>
<feature type="domain" description="Lipoyl-binding" evidence="3">
    <location>
        <begin position="45"/>
        <end position="117"/>
    </location>
</feature>
<keyword evidence="5" id="KW-1185">Reference proteome</keyword>
<feature type="region of interest" description="Disordered" evidence="2">
    <location>
        <begin position="27"/>
        <end position="52"/>
    </location>
</feature>
<dbReference type="Proteomes" id="UP001223079">
    <property type="component" value="Unassembled WGS sequence"/>
</dbReference>
<dbReference type="PROSITE" id="PS50968">
    <property type="entry name" value="BIOTINYL_LIPOYL"/>
    <property type="match status" value="1"/>
</dbReference>
<dbReference type="Gene3D" id="2.40.50.100">
    <property type="match status" value="1"/>
</dbReference>